<feature type="transmembrane region" description="Helical" evidence="17">
    <location>
        <begin position="293"/>
        <end position="313"/>
    </location>
</feature>
<dbReference type="PROSITE" id="PS50262">
    <property type="entry name" value="G_PROTEIN_RECEP_F1_2"/>
    <property type="match status" value="1"/>
</dbReference>
<protein>
    <recommendedName>
        <fullName evidence="14">Gastrin-releasing peptide receptor</fullName>
    </recommendedName>
    <alternativeName>
        <fullName evidence="15">GRP-preferring bombesin receptor</fullName>
    </alternativeName>
</protein>
<feature type="transmembrane region" description="Helical" evidence="17">
    <location>
        <begin position="325"/>
        <end position="350"/>
    </location>
</feature>
<dbReference type="PANTHER" id="PTHR45695:SF7">
    <property type="entry name" value="GASTRIN-RELEASING PEPTIDE RECEPTOR"/>
    <property type="match status" value="1"/>
</dbReference>
<keyword evidence="8" id="KW-0564">Palmitate</keyword>
<dbReference type="SUPFAM" id="SSF81321">
    <property type="entry name" value="Family A G protein-coupled receptor-like"/>
    <property type="match status" value="1"/>
</dbReference>
<keyword evidence="3" id="KW-0597">Phosphoprotein</keyword>
<keyword evidence="10 16" id="KW-0675">Receptor</keyword>
<accession>A0A3P8UWF9</accession>
<keyword evidence="2" id="KW-1003">Cell membrane</keyword>
<evidence type="ECO:0000256" key="17">
    <source>
        <dbReference type="SAM" id="Phobius"/>
    </source>
</evidence>
<dbReference type="InterPro" id="IPR001556">
    <property type="entry name" value="Bombsn_rcpt-like"/>
</dbReference>
<feature type="transmembrane region" description="Helical" evidence="17">
    <location>
        <begin position="149"/>
        <end position="167"/>
    </location>
</feature>
<evidence type="ECO:0000256" key="5">
    <source>
        <dbReference type="ARBA" id="ARBA00022989"/>
    </source>
</evidence>
<name>A0A3P8UWF9_CYNSE</name>
<dbReference type="GO" id="GO:0005886">
    <property type="term" value="C:plasma membrane"/>
    <property type="evidence" value="ECO:0007669"/>
    <property type="project" value="UniProtKB-SubCell"/>
</dbReference>
<sequence>MTRAPRAHVVIKTGNPTSRTTRLCSVLRLLSVSAVMSLEDTFASDTGSLSVLNGTRPEQQLHPNFTIWIPGIVIAAVYSIIIVIGLIGNVTLMKTCLLVKSMRTVPNVFLSSLALGDLLLLITCAPVDASRYLVDRWLFGRVGCKMIPFIQLTSVGVSVFTLTGLSADRYKAIVKPLDIHRSSVCVRVTTIWLLSLTLAIPEAIFSDLHTFTTSHTNETFVTCAPYPHKGALHPKIHSMAFFLVFYVVPLFVISVYYCFIARSLVRSSVDMPAEGHPHIQKQIKSRKRLAKTVLVFVGLFAVCWLPSHVIYLYRSFHYEHVDTSLGHFIASVCARILAFANSCVNPFALYMMSKSFSKHFHQQLCCTSPRRMRSQNSVSTNVTTV</sequence>
<dbReference type="InParanoid" id="A0A3P8UWF9"/>
<evidence type="ECO:0000256" key="12">
    <source>
        <dbReference type="ARBA" id="ARBA00023224"/>
    </source>
</evidence>
<keyword evidence="20" id="KW-1185">Reference proteome</keyword>
<reference evidence="19" key="2">
    <citation type="submission" date="2025-08" db="UniProtKB">
        <authorList>
            <consortium name="Ensembl"/>
        </authorList>
    </citation>
    <scope>IDENTIFICATION</scope>
</reference>
<dbReference type="GO" id="GO:0008188">
    <property type="term" value="F:neuropeptide receptor activity"/>
    <property type="evidence" value="ECO:0007669"/>
    <property type="project" value="TreeGrafter"/>
</dbReference>
<proteinExistence type="inferred from homology"/>
<evidence type="ECO:0000256" key="1">
    <source>
        <dbReference type="ARBA" id="ARBA00004651"/>
    </source>
</evidence>
<dbReference type="OMA" id="HAFTTSH"/>
<dbReference type="PANTHER" id="PTHR45695">
    <property type="entry name" value="LEUCOKININ RECEPTOR-RELATED"/>
    <property type="match status" value="1"/>
</dbReference>
<evidence type="ECO:0000256" key="11">
    <source>
        <dbReference type="ARBA" id="ARBA00023180"/>
    </source>
</evidence>
<dbReference type="AlphaFoldDB" id="A0A3P8UWF9"/>
<evidence type="ECO:0000256" key="16">
    <source>
        <dbReference type="RuleBase" id="RU000688"/>
    </source>
</evidence>
<keyword evidence="9" id="KW-1015">Disulfide bond</keyword>
<keyword evidence="6 16" id="KW-0297">G-protein coupled receptor</keyword>
<feature type="transmembrane region" description="Helical" evidence="17">
    <location>
        <begin position="236"/>
        <end position="259"/>
    </location>
</feature>
<dbReference type="STRING" id="244447.ENSCSEP00000005086"/>
<dbReference type="FunFam" id="1.20.1070.10:FF:000122">
    <property type="entry name" value="Gastrin-releasing peptide receptor"/>
    <property type="match status" value="1"/>
</dbReference>
<dbReference type="Gene3D" id="1.20.1070.10">
    <property type="entry name" value="Rhodopsin 7-helix transmembrane proteins"/>
    <property type="match status" value="1"/>
</dbReference>
<evidence type="ECO:0000256" key="4">
    <source>
        <dbReference type="ARBA" id="ARBA00022692"/>
    </source>
</evidence>
<evidence type="ECO:0000313" key="19">
    <source>
        <dbReference type="Ensembl" id="ENSCSEP00000005086.1"/>
    </source>
</evidence>
<evidence type="ECO:0000256" key="2">
    <source>
        <dbReference type="ARBA" id="ARBA00022475"/>
    </source>
</evidence>
<dbReference type="InterPro" id="IPR017452">
    <property type="entry name" value="GPCR_Rhodpsn_7TM"/>
</dbReference>
<keyword evidence="13" id="KW-0449">Lipoprotein</keyword>
<evidence type="ECO:0000256" key="9">
    <source>
        <dbReference type="ARBA" id="ARBA00023157"/>
    </source>
</evidence>
<feature type="domain" description="G-protein coupled receptors family 1 profile" evidence="18">
    <location>
        <begin position="88"/>
        <end position="349"/>
    </location>
</feature>
<dbReference type="PRINTS" id="PR00237">
    <property type="entry name" value="GPCRRHODOPSN"/>
</dbReference>
<dbReference type="InterPro" id="IPR000276">
    <property type="entry name" value="GPCR_Rhodpsn"/>
</dbReference>
<organism evidence="19 20">
    <name type="scientific">Cynoglossus semilaevis</name>
    <name type="common">Tongue sole</name>
    <dbReference type="NCBI Taxonomy" id="244447"/>
    <lineage>
        <taxon>Eukaryota</taxon>
        <taxon>Metazoa</taxon>
        <taxon>Chordata</taxon>
        <taxon>Craniata</taxon>
        <taxon>Vertebrata</taxon>
        <taxon>Euteleostomi</taxon>
        <taxon>Actinopterygii</taxon>
        <taxon>Neopterygii</taxon>
        <taxon>Teleostei</taxon>
        <taxon>Neoteleostei</taxon>
        <taxon>Acanthomorphata</taxon>
        <taxon>Carangaria</taxon>
        <taxon>Pleuronectiformes</taxon>
        <taxon>Pleuronectoidei</taxon>
        <taxon>Cynoglossidae</taxon>
        <taxon>Cynoglossinae</taxon>
        <taxon>Cynoglossus</taxon>
    </lineage>
</organism>
<evidence type="ECO:0000256" key="3">
    <source>
        <dbReference type="ARBA" id="ARBA00022553"/>
    </source>
</evidence>
<dbReference type="Ensembl" id="ENSCSET00000005144.1">
    <property type="protein sequence ID" value="ENSCSEP00000005086.1"/>
    <property type="gene ID" value="ENSCSEG00000003291.1"/>
</dbReference>
<reference evidence="19" key="3">
    <citation type="submission" date="2025-09" db="UniProtKB">
        <authorList>
            <consortium name="Ensembl"/>
        </authorList>
    </citation>
    <scope>IDENTIFICATION</scope>
</reference>
<feature type="transmembrane region" description="Helical" evidence="17">
    <location>
        <begin position="67"/>
        <end position="87"/>
    </location>
</feature>
<dbReference type="Pfam" id="PF00001">
    <property type="entry name" value="7tm_1"/>
    <property type="match status" value="1"/>
</dbReference>
<evidence type="ECO:0000256" key="7">
    <source>
        <dbReference type="ARBA" id="ARBA00023136"/>
    </source>
</evidence>
<keyword evidence="5 17" id="KW-1133">Transmembrane helix</keyword>
<evidence type="ECO:0000256" key="10">
    <source>
        <dbReference type="ARBA" id="ARBA00023170"/>
    </source>
</evidence>
<keyword evidence="11" id="KW-0325">Glycoprotein</keyword>
<keyword evidence="4 16" id="KW-0812">Transmembrane</keyword>
<keyword evidence="7 17" id="KW-0472">Membrane</keyword>
<evidence type="ECO:0000256" key="6">
    <source>
        <dbReference type="ARBA" id="ARBA00023040"/>
    </source>
</evidence>
<feature type="transmembrane region" description="Helical" evidence="17">
    <location>
        <begin position="179"/>
        <end position="200"/>
    </location>
</feature>
<evidence type="ECO:0000256" key="14">
    <source>
        <dbReference type="ARBA" id="ARBA00073996"/>
    </source>
</evidence>
<evidence type="ECO:0000256" key="8">
    <source>
        <dbReference type="ARBA" id="ARBA00023139"/>
    </source>
</evidence>
<reference evidence="19 20" key="1">
    <citation type="journal article" date="2014" name="Nat. Genet.">
        <title>Whole-genome sequence of a flatfish provides insights into ZW sex chromosome evolution and adaptation to a benthic lifestyle.</title>
        <authorList>
            <person name="Chen S."/>
            <person name="Zhang G."/>
            <person name="Shao C."/>
            <person name="Huang Q."/>
            <person name="Liu G."/>
            <person name="Zhang P."/>
            <person name="Song W."/>
            <person name="An N."/>
            <person name="Chalopin D."/>
            <person name="Volff J.N."/>
            <person name="Hong Y."/>
            <person name="Li Q."/>
            <person name="Sha Z."/>
            <person name="Zhou H."/>
            <person name="Xie M."/>
            <person name="Yu Q."/>
            <person name="Liu Y."/>
            <person name="Xiang H."/>
            <person name="Wang N."/>
            <person name="Wu K."/>
            <person name="Yang C."/>
            <person name="Zhou Q."/>
            <person name="Liao X."/>
            <person name="Yang L."/>
            <person name="Hu Q."/>
            <person name="Zhang J."/>
            <person name="Meng L."/>
            <person name="Jin L."/>
            <person name="Tian Y."/>
            <person name="Lian J."/>
            <person name="Yang J."/>
            <person name="Miao G."/>
            <person name="Liu S."/>
            <person name="Liang Z."/>
            <person name="Yan F."/>
            <person name="Li Y."/>
            <person name="Sun B."/>
            <person name="Zhang H."/>
            <person name="Zhang J."/>
            <person name="Zhu Y."/>
            <person name="Du M."/>
            <person name="Zhao Y."/>
            <person name="Schartl M."/>
            <person name="Tang Q."/>
            <person name="Wang J."/>
        </authorList>
    </citation>
    <scope>NUCLEOTIDE SEQUENCE</scope>
</reference>
<comment type="subcellular location">
    <subcellularLocation>
        <location evidence="1">Cell membrane</location>
        <topology evidence="1">Multi-pass membrane protein</topology>
    </subcellularLocation>
</comment>
<dbReference type="GeneTree" id="ENSGT01150000286942"/>
<comment type="similarity">
    <text evidence="16">Belongs to the G-protein coupled receptor 1 family.</text>
</comment>
<dbReference type="PROSITE" id="PS00237">
    <property type="entry name" value="G_PROTEIN_RECEP_F1_1"/>
    <property type="match status" value="1"/>
</dbReference>
<feature type="transmembrane region" description="Helical" evidence="17">
    <location>
        <begin position="108"/>
        <end position="129"/>
    </location>
</feature>
<evidence type="ECO:0000256" key="13">
    <source>
        <dbReference type="ARBA" id="ARBA00023288"/>
    </source>
</evidence>
<evidence type="ECO:0000313" key="20">
    <source>
        <dbReference type="Proteomes" id="UP000265120"/>
    </source>
</evidence>
<dbReference type="PRINTS" id="PR00358">
    <property type="entry name" value="BOMBESINR"/>
</dbReference>
<keyword evidence="12 16" id="KW-0807">Transducer</keyword>
<evidence type="ECO:0000256" key="15">
    <source>
        <dbReference type="ARBA" id="ARBA00077781"/>
    </source>
</evidence>
<evidence type="ECO:0000259" key="18">
    <source>
        <dbReference type="PROSITE" id="PS50262"/>
    </source>
</evidence>
<dbReference type="Proteomes" id="UP000265120">
    <property type="component" value="Chromosome 16"/>
</dbReference>